<evidence type="ECO:0000259" key="1">
    <source>
        <dbReference type="Pfam" id="PF01575"/>
    </source>
</evidence>
<dbReference type="InterPro" id="IPR052342">
    <property type="entry name" value="MCH/BMMD"/>
</dbReference>
<dbReference type="InterPro" id="IPR029069">
    <property type="entry name" value="HotDog_dom_sf"/>
</dbReference>
<evidence type="ECO:0000313" key="2">
    <source>
        <dbReference type="EMBL" id="MBI4596074.1"/>
    </source>
</evidence>
<dbReference type="PANTHER" id="PTHR43664">
    <property type="entry name" value="MONOAMINE OXIDASE-RELATED"/>
    <property type="match status" value="1"/>
</dbReference>
<reference evidence="2" key="1">
    <citation type="submission" date="2020-07" db="EMBL/GenBank/DDBJ databases">
        <title>Huge and variable diversity of episymbiotic CPR bacteria and DPANN archaea in groundwater ecosystems.</title>
        <authorList>
            <person name="He C.Y."/>
            <person name="Keren R."/>
            <person name="Whittaker M."/>
            <person name="Farag I.F."/>
            <person name="Doudna J."/>
            <person name="Cate J.H.D."/>
            <person name="Banfield J.F."/>
        </authorList>
    </citation>
    <scope>NUCLEOTIDE SEQUENCE</scope>
    <source>
        <strain evidence="2">NC_groundwater_1482_Ag_S-0.65um_47_24</strain>
    </source>
</reference>
<proteinExistence type="predicted"/>
<dbReference type="EMBL" id="JACQWF010000303">
    <property type="protein sequence ID" value="MBI4596074.1"/>
    <property type="molecule type" value="Genomic_DNA"/>
</dbReference>
<feature type="domain" description="MaoC-like" evidence="1">
    <location>
        <begin position="21"/>
        <end position="109"/>
    </location>
</feature>
<protein>
    <recommendedName>
        <fullName evidence="1">MaoC-like domain-containing protein</fullName>
    </recommendedName>
</protein>
<comment type="caution">
    <text evidence="2">The sequence shown here is derived from an EMBL/GenBank/DDBJ whole genome shotgun (WGS) entry which is preliminary data.</text>
</comment>
<dbReference type="Pfam" id="PF01575">
    <property type="entry name" value="MaoC_dehydratas"/>
    <property type="match status" value="1"/>
</dbReference>
<evidence type="ECO:0000313" key="3">
    <source>
        <dbReference type="Proteomes" id="UP000772181"/>
    </source>
</evidence>
<accession>A0A933GNN0</accession>
<dbReference type="PANTHER" id="PTHR43664:SF1">
    <property type="entry name" value="BETA-METHYLMALYL-COA DEHYDRATASE"/>
    <property type="match status" value="1"/>
</dbReference>
<name>A0A933GNN0_UNCTE</name>
<sequence length="143" mass="16133">MAEKLYFEDVKEGDESKPLVTGPITRTQIVKYAGASGDFVPLHTDELFAIRAGFDRVFAMGKMGAGMCTRMICDWLGYQNIKKYAFRFTNQVWPNDVITYKGKVVRKFQEGEANLVECEVWGENQHGARTLMGSVLANLPSKR</sequence>
<dbReference type="SUPFAM" id="SSF54637">
    <property type="entry name" value="Thioesterase/thiol ester dehydrase-isomerase"/>
    <property type="match status" value="1"/>
</dbReference>
<gene>
    <name evidence="2" type="ORF">HY730_06815</name>
</gene>
<dbReference type="InterPro" id="IPR002539">
    <property type="entry name" value="MaoC-like_dom"/>
</dbReference>
<organism evidence="2 3">
    <name type="scientific">Tectimicrobiota bacterium</name>
    <dbReference type="NCBI Taxonomy" id="2528274"/>
    <lineage>
        <taxon>Bacteria</taxon>
        <taxon>Pseudomonadati</taxon>
        <taxon>Nitrospinota/Tectimicrobiota group</taxon>
        <taxon>Candidatus Tectimicrobiota</taxon>
    </lineage>
</organism>
<dbReference type="Proteomes" id="UP000772181">
    <property type="component" value="Unassembled WGS sequence"/>
</dbReference>
<dbReference type="Gene3D" id="3.10.129.10">
    <property type="entry name" value="Hotdog Thioesterase"/>
    <property type="match status" value="1"/>
</dbReference>
<dbReference type="AlphaFoldDB" id="A0A933GNN0"/>